<reference evidence="4" key="1">
    <citation type="submission" date="2019-10" db="EMBL/GenBank/DDBJ databases">
        <authorList>
            <person name="Nor Muhammad N."/>
        </authorList>
    </citation>
    <scope>NUCLEOTIDE SEQUENCE</scope>
</reference>
<dbReference type="InterPro" id="IPR011047">
    <property type="entry name" value="Quinoprotein_ADH-like_sf"/>
</dbReference>
<name>A0A5K1K5I9_9APHY</name>
<dbReference type="InterPro" id="IPR019775">
    <property type="entry name" value="WD40_repeat_CS"/>
</dbReference>
<feature type="repeat" description="WD" evidence="3">
    <location>
        <begin position="428"/>
        <end position="469"/>
    </location>
</feature>
<dbReference type="GO" id="GO:1990234">
    <property type="term" value="C:transferase complex"/>
    <property type="evidence" value="ECO:0007669"/>
    <property type="project" value="UniProtKB-ARBA"/>
</dbReference>
<evidence type="ECO:0000256" key="1">
    <source>
        <dbReference type="ARBA" id="ARBA00022574"/>
    </source>
</evidence>
<feature type="repeat" description="WD" evidence="3">
    <location>
        <begin position="755"/>
        <end position="785"/>
    </location>
</feature>
<proteinExistence type="predicted"/>
<dbReference type="Gene3D" id="2.130.10.10">
    <property type="entry name" value="YVTN repeat-like/Quinoprotein amine dehydrogenase"/>
    <property type="match status" value="3"/>
</dbReference>
<dbReference type="AlphaFoldDB" id="A0A5K1K5I9"/>
<dbReference type="InterPro" id="IPR020472">
    <property type="entry name" value="WD40_PAC1"/>
</dbReference>
<dbReference type="InterPro" id="IPR001680">
    <property type="entry name" value="WD40_rpt"/>
</dbReference>
<dbReference type="PANTHER" id="PTHR22847">
    <property type="entry name" value="WD40 REPEAT PROTEIN"/>
    <property type="match status" value="1"/>
</dbReference>
<organism evidence="4">
    <name type="scientific">Ganoderma boninense</name>
    <dbReference type="NCBI Taxonomy" id="34458"/>
    <lineage>
        <taxon>Eukaryota</taxon>
        <taxon>Fungi</taxon>
        <taxon>Dikarya</taxon>
        <taxon>Basidiomycota</taxon>
        <taxon>Agaricomycotina</taxon>
        <taxon>Agaricomycetes</taxon>
        <taxon>Polyporales</taxon>
        <taxon>Polyporaceae</taxon>
        <taxon>Ganoderma</taxon>
    </lineage>
</organism>
<dbReference type="PRINTS" id="PR00320">
    <property type="entry name" value="GPROTEINBRPT"/>
</dbReference>
<dbReference type="PROSITE" id="PS50082">
    <property type="entry name" value="WD_REPEATS_2"/>
    <property type="match status" value="5"/>
</dbReference>
<dbReference type="EMBL" id="LR729181">
    <property type="protein sequence ID" value="VWP01205.1"/>
    <property type="molecule type" value="Genomic_DNA"/>
</dbReference>
<protein>
    <submittedName>
        <fullName evidence="4">Metacaspase-1 (EC)</fullName>
        <ecNumber evidence="4">3.4.22.-</ecNumber>
    </submittedName>
</protein>
<feature type="repeat" description="WD" evidence="3">
    <location>
        <begin position="534"/>
        <end position="554"/>
    </location>
</feature>
<dbReference type="PROSITE" id="PS00678">
    <property type="entry name" value="WD_REPEATS_1"/>
    <property type="match status" value="1"/>
</dbReference>
<dbReference type="SMART" id="SM00320">
    <property type="entry name" value="WD40"/>
    <property type="match status" value="7"/>
</dbReference>
<dbReference type="Pfam" id="PF00400">
    <property type="entry name" value="WD40"/>
    <property type="match status" value="5"/>
</dbReference>
<dbReference type="SUPFAM" id="SSF50998">
    <property type="entry name" value="Quinoprotein alcohol dehydrogenase-like"/>
    <property type="match status" value="1"/>
</dbReference>
<evidence type="ECO:0000256" key="3">
    <source>
        <dbReference type="PROSITE-ProRule" id="PRU00221"/>
    </source>
</evidence>
<keyword evidence="2" id="KW-0677">Repeat</keyword>
<evidence type="ECO:0000313" key="4">
    <source>
        <dbReference type="EMBL" id="VWP01205.1"/>
    </source>
</evidence>
<gene>
    <name evidence="4" type="primary">Q5ANA8</name>
</gene>
<dbReference type="InterPro" id="IPR015943">
    <property type="entry name" value="WD40/YVTN_repeat-like_dom_sf"/>
</dbReference>
<keyword evidence="4" id="KW-0378">Hydrolase</keyword>
<feature type="repeat" description="WD" evidence="3">
    <location>
        <begin position="669"/>
        <end position="710"/>
    </location>
</feature>
<dbReference type="CDD" id="cd00200">
    <property type="entry name" value="WD40"/>
    <property type="match status" value="1"/>
</dbReference>
<accession>A0A5K1K5I9</accession>
<sequence length="794" mass="86851">MAVQLAVPIEIFEVVIDQATDCTESLRRLSLACKVFLPRTRYHLFRSIVVRRVQRMDAFCTFLDSHSWAPPLVHKITLAMALTYDPCTPTLRLLNAAPTPLLSRLPNLRAWRMEVAENDCGPKGQPVLFSPRRSALRGYERHGGRIQHLELSNICFDDVGDFEALVLAFAGVCSLSCSHIRCRTTAEAHELEGTSTSDAAAITQSPRLKLKRFATLNFALKLGTFVDTGAVEYLLDSSGETLEDLVLTVSDYRRTRNSFERLEKATSQLSQIASLTLVISYRRLLSADRDIAPVLSHDIRRATEILGCIFRAQLRTVQVDFELHHIASLGRSLAWGGPALQACNALDDVLLSFAPTLCRLTVHSSAAGRRAGRPEFWLRTIKRAFPKLDERGLVALTRRMFSYRLASSVDETHCEHDAVANSDDPVPMPGHEARVTCLVASRDSKAIVSASADGTIIVWDATQAKIVREWLAHRGAVDAIALSPDSVQLVSASGVGAETLVVWDIGNVDDVRKIVALRGSEGLAQSALNTQCDWSPDGTLIASASVDGTVRVWDALTFQQRGVVDDPRCAAQPRLLRFSPDSRCVAWVSSSPVHGHRCSIWRPLARNQPRTIPSYPSQVAKGHVTIYAFSFDSESARIATAHGYSHGPSLELDVVRIWDVATGAALAVLQGHAGPVVDVAFSPDGASLLSVSSDSSVKIWDVSRGEETVSFQEGPGRRAISQACFSPDGKYVATASWEKTVRAWRLEDASCAVVLGEHKEAVRHVVFSPDGAFLASGDDDGIVHIRRFPQCMGH</sequence>
<dbReference type="GO" id="GO:0016787">
    <property type="term" value="F:hydrolase activity"/>
    <property type="evidence" value="ECO:0007669"/>
    <property type="project" value="UniProtKB-KW"/>
</dbReference>
<keyword evidence="1 3" id="KW-0853">WD repeat</keyword>
<dbReference type="PROSITE" id="PS50294">
    <property type="entry name" value="WD_REPEATS_REGION"/>
    <property type="match status" value="3"/>
</dbReference>
<evidence type="ECO:0000256" key="2">
    <source>
        <dbReference type="ARBA" id="ARBA00022737"/>
    </source>
</evidence>
<dbReference type="PANTHER" id="PTHR22847:SF637">
    <property type="entry name" value="WD REPEAT DOMAIN 5B"/>
    <property type="match status" value="1"/>
</dbReference>
<dbReference type="EC" id="3.4.22.-" evidence="4"/>
<feature type="repeat" description="WD" evidence="3">
    <location>
        <begin position="725"/>
        <end position="754"/>
    </location>
</feature>